<proteinExistence type="predicted"/>
<evidence type="ECO:0000256" key="1">
    <source>
        <dbReference type="SAM" id="Phobius"/>
    </source>
</evidence>
<dbReference type="RefSeq" id="WP_020224270.1">
    <property type="nucleotide sequence ID" value="NZ_CABKSC010000001.1"/>
</dbReference>
<dbReference type="EMBL" id="WKPJ01000017">
    <property type="protein sequence ID" value="MSA89871.1"/>
    <property type="molecule type" value="Genomic_DNA"/>
</dbReference>
<evidence type="ECO:0000313" key="2">
    <source>
        <dbReference type="EMBL" id="MSA89871.1"/>
    </source>
</evidence>
<keyword evidence="1" id="KW-0812">Transmembrane</keyword>
<evidence type="ECO:0000313" key="4">
    <source>
        <dbReference type="Proteomes" id="UP000433575"/>
    </source>
</evidence>
<dbReference type="OrthoDB" id="1653805at2"/>
<organism evidence="2 4">
    <name type="scientific">Holdemania massiliensis</name>
    <dbReference type="NCBI Taxonomy" id="1468449"/>
    <lineage>
        <taxon>Bacteria</taxon>
        <taxon>Bacillati</taxon>
        <taxon>Bacillota</taxon>
        <taxon>Erysipelotrichia</taxon>
        <taxon>Erysipelotrichales</taxon>
        <taxon>Erysipelotrichaceae</taxon>
        <taxon>Holdemania</taxon>
    </lineage>
</organism>
<protein>
    <submittedName>
        <fullName evidence="2">Uncharacterized protein</fullName>
    </submittedName>
</protein>
<dbReference type="Proteomes" id="UP000480929">
    <property type="component" value="Unassembled WGS sequence"/>
</dbReference>
<gene>
    <name evidence="3" type="ORF">GKD88_10890</name>
    <name evidence="2" type="ORF">GKE08_11090</name>
</gene>
<dbReference type="Proteomes" id="UP000433575">
    <property type="component" value="Unassembled WGS sequence"/>
</dbReference>
<feature type="transmembrane region" description="Helical" evidence="1">
    <location>
        <begin position="37"/>
        <end position="56"/>
    </location>
</feature>
<feature type="transmembrane region" description="Helical" evidence="1">
    <location>
        <begin position="12"/>
        <end position="31"/>
    </location>
</feature>
<comment type="caution">
    <text evidence="2">The sequence shown here is derived from an EMBL/GenBank/DDBJ whole genome shotgun (WGS) entry which is preliminary data.</text>
</comment>
<keyword evidence="5" id="KW-1185">Reference proteome</keyword>
<keyword evidence="1" id="KW-0472">Membrane</keyword>
<evidence type="ECO:0000313" key="3">
    <source>
        <dbReference type="EMBL" id="MSC33626.1"/>
    </source>
</evidence>
<dbReference type="GeneID" id="42456116"/>
<evidence type="ECO:0000313" key="5">
    <source>
        <dbReference type="Proteomes" id="UP000480929"/>
    </source>
</evidence>
<dbReference type="AlphaFoldDB" id="A0A6N7S7L7"/>
<feature type="transmembrane region" description="Helical" evidence="1">
    <location>
        <begin position="87"/>
        <end position="105"/>
    </location>
</feature>
<dbReference type="EMBL" id="WKPI01000019">
    <property type="protein sequence ID" value="MSC33626.1"/>
    <property type="molecule type" value="Genomic_DNA"/>
</dbReference>
<reference evidence="4 5" key="1">
    <citation type="journal article" date="2019" name="Nat. Med.">
        <title>A library of human gut bacterial isolates paired with longitudinal multiomics data enables mechanistic microbiome research.</title>
        <authorList>
            <person name="Poyet M."/>
            <person name="Groussin M."/>
            <person name="Gibbons S.M."/>
            <person name="Avila-Pacheco J."/>
            <person name="Jiang X."/>
            <person name="Kearney S.M."/>
            <person name="Perrotta A.R."/>
            <person name="Berdy B."/>
            <person name="Zhao S."/>
            <person name="Lieberman T.D."/>
            <person name="Swanson P.K."/>
            <person name="Smith M."/>
            <person name="Roesemann S."/>
            <person name="Alexander J.E."/>
            <person name="Rich S.A."/>
            <person name="Livny J."/>
            <person name="Vlamakis H."/>
            <person name="Clish C."/>
            <person name="Bullock K."/>
            <person name="Deik A."/>
            <person name="Scott J."/>
            <person name="Pierce K.A."/>
            <person name="Xavier R.J."/>
            <person name="Alm E.J."/>
        </authorList>
    </citation>
    <scope>NUCLEOTIDE SEQUENCE [LARGE SCALE GENOMIC DNA]</scope>
    <source>
        <strain evidence="2 4">BIOML-A4</strain>
        <strain evidence="3 5">BIOML-A5</strain>
    </source>
</reference>
<sequence>MRNKSLFDGYKELKIVNIESLFFAFLLGFTLKDNGVSLLLCLAGGIALILLIKVLFRFRLGYFLVSAAFSAFWAMAFSSGWLRDGNWLIGGGIALVIFAACLYGHKLNYEEEKNREDE</sequence>
<keyword evidence="1" id="KW-1133">Transmembrane helix</keyword>
<name>A0A6N7S7L7_9FIRM</name>
<accession>A0A6N7S7L7</accession>
<feature type="transmembrane region" description="Helical" evidence="1">
    <location>
        <begin position="63"/>
        <end position="81"/>
    </location>
</feature>